<reference evidence="1 2" key="1">
    <citation type="submission" date="2010-04" db="EMBL/GenBank/DDBJ databases">
        <authorList>
            <person name="Weinstock G."/>
            <person name="Sodergren E."/>
            <person name="Clifton S."/>
            <person name="Fulton L."/>
            <person name="Fulton B."/>
            <person name="Courtney L."/>
            <person name="Fronick C."/>
            <person name="Harrison M."/>
            <person name="Strong C."/>
            <person name="Farmer C."/>
            <person name="Delahaunty K."/>
            <person name="Markovic C."/>
            <person name="Hall O."/>
            <person name="Minx P."/>
            <person name="Tomlinson C."/>
            <person name="Mitreva M."/>
            <person name="Hou S."/>
            <person name="Wollam A."/>
            <person name="Pepin K.H."/>
            <person name="Johnson M."/>
            <person name="Bhonagiri V."/>
            <person name="Zhang X."/>
            <person name="Suruliraj S."/>
            <person name="Warren W."/>
            <person name="Chinwalla A."/>
            <person name="Mardis E.R."/>
            <person name="Wilson R.K."/>
        </authorList>
    </citation>
    <scope>NUCLEOTIDE SEQUENCE [LARGE SCALE GENOMIC DNA]</scope>
    <source>
        <strain evidence="1 2">DSM 20306</strain>
    </source>
</reference>
<keyword evidence="2" id="KW-1185">Reference proteome</keyword>
<name>A0ABN0AGQ3_CORAM</name>
<gene>
    <name evidence="1" type="ORF">HMPREF0281_00891</name>
</gene>
<dbReference type="Proteomes" id="UP000006015">
    <property type="component" value="Unassembled WGS sequence"/>
</dbReference>
<proteinExistence type="predicted"/>
<organism evidence="1 2">
    <name type="scientific">Corynebacterium ammoniagenes DSM 20306</name>
    <dbReference type="NCBI Taxonomy" id="649754"/>
    <lineage>
        <taxon>Bacteria</taxon>
        <taxon>Bacillati</taxon>
        <taxon>Actinomycetota</taxon>
        <taxon>Actinomycetes</taxon>
        <taxon>Mycobacteriales</taxon>
        <taxon>Corynebacteriaceae</taxon>
        <taxon>Corynebacterium</taxon>
    </lineage>
</organism>
<evidence type="ECO:0000313" key="2">
    <source>
        <dbReference type="Proteomes" id="UP000006015"/>
    </source>
</evidence>
<dbReference type="EMBL" id="ADNS01000005">
    <property type="protein sequence ID" value="EFG81904.1"/>
    <property type="molecule type" value="Genomic_DNA"/>
</dbReference>
<comment type="caution">
    <text evidence="1">The sequence shown here is derived from an EMBL/GenBank/DDBJ whole genome shotgun (WGS) entry which is preliminary data.</text>
</comment>
<protein>
    <submittedName>
        <fullName evidence="1">Uncharacterized protein</fullName>
    </submittedName>
</protein>
<accession>A0ABN0AGQ3</accession>
<evidence type="ECO:0000313" key="1">
    <source>
        <dbReference type="EMBL" id="EFG81904.1"/>
    </source>
</evidence>
<sequence>MMVIAHAVVAAEAGADIIVLIDEGNGRRIAGIEQRRLARLRSSGQDVGSISLVNTETVLKRAVSDNLITGKAEMRSIYQRLRELDDGLMPIGETGLLSAHLWQK</sequence>